<organism evidence="3">
    <name type="scientific">Thermofilum pendens</name>
    <dbReference type="NCBI Taxonomy" id="2269"/>
    <lineage>
        <taxon>Archaea</taxon>
        <taxon>Thermoproteota</taxon>
        <taxon>Thermoprotei</taxon>
        <taxon>Thermofilales</taxon>
        <taxon>Thermofilaceae</taxon>
        <taxon>Thermofilum</taxon>
    </lineage>
</organism>
<dbReference type="NCBIfam" id="TIGR01898">
    <property type="entry name" value="cas_TM1791_cmr6"/>
    <property type="match status" value="1"/>
</dbReference>
<dbReference type="GO" id="GO:0051607">
    <property type="term" value="P:defense response to virus"/>
    <property type="evidence" value="ECO:0007669"/>
    <property type="project" value="UniProtKB-KW"/>
</dbReference>
<feature type="domain" description="CRISPR type III-associated protein" evidence="2">
    <location>
        <begin position="11"/>
        <end position="163"/>
    </location>
</feature>
<dbReference type="InterPro" id="IPR010172">
    <property type="entry name" value="CRISPR-assoc_prot_TM1791"/>
</dbReference>
<dbReference type="PANTHER" id="PTHR39965">
    <property type="entry name" value="CRISPR SYSTEM CMR SUBUNIT CMR6"/>
    <property type="match status" value="1"/>
</dbReference>
<protein>
    <submittedName>
        <fullName evidence="3">Type III-B CRISPR module RAMP protein Cmr6</fullName>
    </submittedName>
</protein>
<dbReference type="InterPro" id="IPR005537">
    <property type="entry name" value="RAMP_III_fam"/>
</dbReference>
<dbReference type="PANTHER" id="PTHR39965:SF1">
    <property type="entry name" value="CRISPR SYSTEM CMR SUBUNIT CMR6"/>
    <property type="match status" value="1"/>
</dbReference>
<evidence type="ECO:0000313" key="3">
    <source>
        <dbReference type="EMBL" id="HGI43612.1"/>
    </source>
</evidence>
<accession>A0A7C4FF47</accession>
<dbReference type="Pfam" id="PF03787">
    <property type="entry name" value="RAMPs"/>
    <property type="match status" value="1"/>
</dbReference>
<dbReference type="AlphaFoldDB" id="A0A7C4FF47"/>
<sequence>MGLRNPYTEPLEISISWDPYMNLPFIPGSSLKGAVASLAWARNSEWYGLLRGEGEEERFASPFVFLDAYPAAVLGGSLLSVDIINPHYREVERSISEPESSPTPLPFLVISRNVAFRIVVCAARHRLLSRKRKPNVEELKSLIGQALLSGVGAKASLGYGRLKQQESAP</sequence>
<name>A0A7C4FF47_THEPE</name>
<evidence type="ECO:0000256" key="1">
    <source>
        <dbReference type="ARBA" id="ARBA00023118"/>
    </source>
</evidence>
<proteinExistence type="predicted"/>
<gene>
    <name evidence="3" type="primary">cmr6</name>
    <name evidence="3" type="ORF">ENV17_04425</name>
</gene>
<reference evidence="3" key="1">
    <citation type="journal article" date="2020" name="mSystems">
        <title>Genome- and Community-Level Interaction Insights into Carbon Utilization and Element Cycling Functions of Hydrothermarchaeota in Hydrothermal Sediment.</title>
        <authorList>
            <person name="Zhou Z."/>
            <person name="Liu Y."/>
            <person name="Xu W."/>
            <person name="Pan J."/>
            <person name="Luo Z.H."/>
            <person name="Li M."/>
        </authorList>
    </citation>
    <scope>NUCLEOTIDE SEQUENCE [LARGE SCALE GENOMIC DNA]</scope>
    <source>
        <strain evidence="3">SpSt-735</strain>
    </source>
</reference>
<comment type="caution">
    <text evidence="3">The sequence shown here is derived from an EMBL/GenBank/DDBJ whole genome shotgun (WGS) entry which is preliminary data.</text>
</comment>
<dbReference type="EMBL" id="DTFI01000110">
    <property type="protein sequence ID" value="HGI43612.1"/>
    <property type="molecule type" value="Genomic_DNA"/>
</dbReference>
<keyword evidence="1" id="KW-0051">Antiviral defense</keyword>
<evidence type="ECO:0000259" key="2">
    <source>
        <dbReference type="Pfam" id="PF03787"/>
    </source>
</evidence>